<evidence type="ECO:0000256" key="5">
    <source>
        <dbReference type="SAM" id="Phobius"/>
    </source>
</evidence>
<name>A0A4P8L625_9BACT</name>
<proteinExistence type="predicted"/>
<dbReference type="InterPro" id="IPR010445">
    <property type="entry name" value="LapA_dom"/>
</dbReference>
<keyword evidence="3 5" id="KW-1133">Transmembrane helix</keyword>
<evidence type="ECO:0000259" key="6">
    <source>
        <dbReference type="Pfam" id="PF06305"/>
    </source>
</evidence>
<dbReference type="Pfam" id="PF06305">
    <property type="entry name" value="LapA_dom"/>
    <property type="match status" value="1"/>
</dbReference>
<keyword evidence="4 5" id="KW-0472">Membrane</keyword>
<evidence type="ECO:0000256" key="2">
    <source>
        <dbReference type="ARBA" id="ARBA00022692"/>
    </source>
</evidence>
<dbReference type="Proteomes" id="UP000298602">
    <property type="component" value="Chromosome"/>
</dbReference>
<reference evidence="7 8" key="2">
    <citation type="submission" date="2019-05" db="EMBL/GenBank/DDBJ databases">
        <authorList>
            <person name="Suflita J.M."/>
            <person name="Marks C.R."/>
        </authorList>
    </citation>
    <scope>NUCLEOTIDE SEQUENCE [LARGE SCALE GENOMIC DNA]</scope>
    <source>
        <strain evidence="7 8">ALDC</strain>
    </source>
</reference>
<dbReference type="RefSeq" id="WP_137425483.1">
    <property type="nucleotide sequence ID" value="NZ_CP040098.1"/>
</dbReference>
<keyword evidence="2 5" id="KW-0812">Transmembrane</keyword>
<keyword evidence="1" id="KW-1003">Cell membrane</keyword>
<evidence type="ECO:0000313" key="8">
    <source>
        <dbReference type="Proteomes" id="UP000298602"/>
    </source>
</evidence>
<organism evidence="7 8">
    <name type="scientific">Desulfoglaeba alkanexedens ALDC</name>
    <dbReference type="NCBI Taxonomy" id="980445"/>
    <lineage>
        <taxon>Bacteria</taxon>
        <taxon>Pseudomonadati</taxon>
        <taxon>Thermodesulfobacteriota</taxon>
        <taxon>Syntrophobacteria</taxon>
        <taxon>Syntrophobacterales</taxon>
        <taxon>Syntrophobacteraceae</taxon>
        <taxon>Desulfoglaeba</taxon>
    </lineage>
</organism>
<dbReference type="OrthoDB" id="6174615at2"/>
<sequence>MKPKKIIGVSLAGLVLLFIVQNVAVMNLRFLFWTLSMSGALLMLLVLSVGVILGWLLHGGFGRRKSNAEFSDG</sequence>
<reference evidence="7 8" key="1">
    <citation type="submission" date="2019-05" db="EMBL/GenBank/DDBJ databases">
        <title>The Complete Genome Sequence of the n-alkane-degrading Desulfoglaeba alkanexedens ALDC reveals multiple alkylsuccinate synthase gene clusters.</title>
        <authorList>
            <person name="Callaghan A.V."/>
            <person name="Davidova I.A."/>
            <person name="Duncan K.E."/>
            <person name="Morris B."/>
            <person name="McInerney M.J."/>
        </authorList>
    </citation>
    <scope>NUCLEOTIDE SEQUENCE [LARGE SCALE GENOMIC DNA]</scope>
    <source>
        <strain evidence="7 8">ALDC</strain>
    </source>
</reference>
<dbReference type="GO" id="GO:0005886">
    <property type="term" value="C:plasma membrane"/>
    <property type="evidence" value="ECO:0007669"/>
    <property type="project" value="InterPro"/>
</dbReference>
<evidence type="ECO:0000313" key="7">
    <source>
        <dbReference type="EMBL" id="QCQ23203.1"/>
    </source>
</evidence>
<dbReference type="EMBL" id="CP040098">
    <property type="protein sequence ID" value="QCQ23203.1"/>
    <property type="molecule type" value="Genomic_DNA"/>
</dbReference>
<evidence type="ECO:0000256" key="3">
    <source>
        <dbReference type="ARBA" id="ARBA00022989"/>
    </source>
</evidence>
<gene>
    <name evidence="7" type="ORF">FDQ92_14105</name>
</gene>
<evidence type="ECO:0000256" key="1">
    <source>
        <dbReference type="ARBA" id="ARBA00022475"/>
    </source>
</evidence>
<feature type="domain" description="Lipopolysaccharide assembly protein A" evidence="6">
    <location>
        <begin position="21"/>
        <end position="60"/>
    </location>
</feature>
<keyword evidence="8" id="KW-1185">Reference proteome</keyword>
<protein>
    <submittedName>
        <fullName evidence="7">LapA family protein</fullName>
    </submittedName>
</protein>
<dbReference type="AlphaFoldDB" id="A0A4P8L625"/>
<dbReference type="KEGG" id="dax:FDQ92_14105"/>
<evidence type="ECO:0000256" key="4">
    <source>
        <dbReference type="ARBA" id="ARBA00023136"/>
    </source>
</evidence>
<accession>A0A4P8L625</accession>
<feature type="transmembrane region" description="Helical" evidence="5">
    <location>
        <begin position="32"/>
        <end position="57"/>
    </location>
</feature>